<dbReference type="Pfam" id="PF01535">
    <property type="entry name" value="PPR"/>
    <property type="match status" value="5"/>
</dbReference>
<feature type="repeat" description="PPR" evidence="2">
    <location>
        <begin position="246"/>
        <end position="280"/>
    </location>
</feature>
<dbReference type="Proteomes" id="UP001497480">
    <property type="component" value="Unassembled WGS sequence"/>
</dbReference>
<dbReference type="Gene3D" id="1.25.40.10">
    <property type="entry name" value="Tetratricopeptide repeat domain"/>
    <property type="match status" value="6"/>
</dbReference>
<protein>
    <recommendedName>
        <fullName evidence="5">Pentatricopeptide repeat-containing protein</fullName>
    </recommendedName>
</protein>
<dbReference type="PANTHER" id="PTHR47926:SF452">
    <property type="entry name" value="PENTATRICOPEPTIDE REPEAT-CONTAINING PROTEIN"/>
    <property type="match status" value="1"/>
</dbReference>
<dbReference type="GO" id="GO:0009451">
    <property type="term" value="P:RNA modification"/>
    <property type="evidence" value="ECO:0007669"/>
    <property type="project" value="InterPro"/>
</dbReference>
<name>A0AAV1W1W5_LUPLU</name>
<dbReference type="PROSITE" id="PS51375">
    <property type="entry name" value="PPR"/>
    <property type="match status" value="6"/>
</dbReference>
<dbReference type="InterPro" id="IPR011990">
    <property type="entry name" value="TPR-like_helical_dom_sf"/>
</dbReference>
<sequence length="736" mass="82556">MNIMCISERLASLLDRCSHFLSLKKLHALAFVSGFGNSAFLTSKLFHCYAKLGIVPDSMWVLNGYANLKQLKIGFDGLTVTFCLKSCVASGRFEFGRRVHADCFKFNLNSNCYAGSSIIGFYSKFGELEDAYNVFEEITNKDIVAYTSMITAYAKFGDSHAYGAFRVAYRMQEQGLSPNRVTLTSLLCTATKLGALEEGRAIHGYAIRRGIGLLNDIFETSLVDMYRKCGDVEMAASVFSKMNPGEVGSWNSLMAAYLHNGQDLEAFELFRLMISRKILPDLLTLANAILSCANLKFLLQGRSIHGYMIRMGIEPDLVASTALVDLFSKSDVIKARKMFDRLRQKDAIIYNVMMSGYLENELYGEVINLFHELVDMSINPNLASYLNLISAISNLRDFKLARFVHGYIFRHELIMSVEIANQIINTYSKCGYILYAKDVFNRMRYRDLVSWTTMMMCYVHHGHSDEAVILFRLMQRGNLKPDSINLISLLQALSQLGCLSSVKEVHCFLYRFFHGSEFSANNALITTYAKCGRIDMARSLFEQMTELSVTSCNAMIAAYGMHGYYNEALELFHKMKSGKVRPDEITFTSILTACSHSGLVEQGLQVFRIMVEEYAIVPCELHYNCIVDLLSRAGKLTEAYNLVKSMPSTKSSAALSALLSGCRLYGGTEIGETIANQMLKLELRNSGSYALVSNLFAEGGRWDEVAKIRAMTKDKVITNTAGYSLIELDKHSICHE</sequence>
<feature type="repeat" description="PPR" evidence="2">
    <location>
        <begin position="447"/>
        <end position="481"/>
    </location>
</feature>
<feature type="repeat" description="PPR" evidence="2">
    <location>
        <begin position="346"/>
        <end position="380"/>
    </location>
</feature>
<evidence type="ECO:0000313" key="4">
    <source>
        <dbReference type="Proteomes" id="UP001497480"/>
    </source>
</evidence>
<dbReference type="FunFam" id="1.25.40.10:FF:000090">
    <property type="entry name" value="Pentatricopeptide repeat-containing protein, chloroplastic"/>
    <property type="match status" value="1"/>
</dbReference>
<dbReference type="InterPro" id="IPR046960">
    <property type="entry name" value="PPR_At4g14850-like_plant"/>
</dbReference>
<evidence type="ECO:0000256" key="2">
    <source>
        <dbReference type="PROSITE-ProRule" id="PRU00708"/>
    </source>
</evidence>
<dbReference type="NCBIfam" id="TIGR00756">
    <property type="entry name" value="PPR"/>
    <property type="match status" value="5"/>
</dbReference>
<evidence type="ECO:0000256" key="1">
    <source>
        <dbReference type="ARBA" id="ARBA00022737"/>
    </source>
</evidence>
<comment type="caution">
    <text evidence="3">The sequence shown here is derived from an EMBL/GenBank/DDBJ whole genome shotgun (WGS) entry which is preliminary data.</text>
</comment>
<gene>
    <name evidence="3" type="ORF">LLUT_LOCUS4291</name>
</gene>
<proteinExistence type="predicted"/>
<keyword evidence="1" id="KW-0677">Repeat</keyword>
<dbReference type="GO" id="GO:0003723">
    <property type="term" value="F:RNA binding"/>
    <property type="evidence" value="ECO:0007669"/>
    <property type="project" value="InterPro"/>
</dbReference>
<keyword evidence="4" id="KW-1185">Reference proteome</keyword>
<dbReference type="Pfam" id="PF13041">
    <property type="entry name" value="PPR_2"/>
    <property type="match status" value="3"/>
</dbReference>
<dbReference type="Pfam" id="PF13812">
    <property type="entry name" value="PPR_3"/>
    <property type="match status" value="1"/>
</dbReference>
<dbReference type="AlphaFoldDB" id="A0AAV1W1W5"/>
<dbReference type="InterPro" id="IPR046848">
    <property type="entry name" value="E_motif"/>
</dbReference>
<evidence type="ECO:0000313" key="3">
    <source>
        <dbReference type="EMBL" id="CAL0303231.1"/>
    </source>
</evidence>
<dbReference type="PANTHER" id="PTHR47926">
    <property type="entry name" value="PENTATRICOPEPTIDE REPEAT-CONTAINING PROTEIN"/>
    <property type="match status" value="1"/>
</dbReference>
<accession>A0AAV1W1W5</accession>
<dbReference type="InterPro" id="IPR002885">
    <property type="entry name" value="PPR_rpt"/>
</dbReference>
<feature type="repeat" description="PPR" evidence="2">
    <location>
        <begin position="142"/>
        <end position="178"/>
    </location>
</feature>
<dbReference type="Pfam" id="PF20431">
    <property type="entry name" value="E_motif"/>
    <property type="match status" value="1"/>
</dbReference>
<evidence type="ECO:0008006" key="5">
    <source>
        <dbReference type="Google" id="ProtNLM"/>
    </source>
</evidence>
<feature type="repeat" description="PPR" evidence="2">
    <location>
        <begin position="583"/>
        <end position="613"/>
    </location>
</feature>
<reference evidence="3 4" key="1">
    <citation type="submission" date="2024-03" db="EMBL/GenBank/DDBJ databases">
        <authorList>
            <person name="Martinez-Hernandez J."/>
        </authorList>
    </citation>
    <scope>NUCLEOTIDE SEQUENCE [LARGE SCALE GENOMIC DNA]</scope>
</reference>
<dbReference type="EMBL" id="CAXHTB010000003">
    <property type="protein sequence ID" value="CAL0303231.1"/>
    <property type="molecule type" value="Genomic_DNA"/>
</dbReference>
<organism evidence="3 4">
    <name type="scientific">Lupinus luteus</name>
    <name type="common">European yellow lupine</name>
    <dbReference type="NCBI Taxonomy" id="3873"/>
    <lineage>
        <taxon>Eukaryota</taxon>
        <taxon>Viridiplantae</taxon>
        <taxon>Streptophyta</taxon>
        <taxon>Embryophyta</taxon>
        <taxon>Tracheophyta</taxon>
        <taxon>Spermatophyta</taxon>
        <taxon>Magnoliopsida</taxon>
        <taxon>eudicotyledons</taxon>
        <taxon>Gunneridae</taxon>
        <taxon>Pentapetalae</taxon>
        <taxon>rosids</taxon>
        <taxon>fabids</taxon>
        <taxon>Fabales</taxon>
        <taxon>Fabaceae</taxon>
        <taxon>Papilionoideae</taxon>
        <taxon>50 kb inversion clade</taxon>
        <taxon>genistoids sensu lato</taxon>
        <taxon>core genistoids</taxon>
        <taxon>Genisteae</taxon>
        <taxon>Lupinus</taxon>
    </lineage>
</organism>
<feature type="repeat" description="PPR" evidence="2">
    <location>
        <begin position="548"/>
        <end position="582"/>
    </location>
</feature>